<evidence type="ECO:0000313" key="4">
    <source>
        <dbReference type="Proteomes" id="UP000594688"/>
    </source>
</evidence>
<dbReference type="KEGG" id="nli:G3M70_13795"/>
<keyword evidence="1" id="KW-0175">Coiled coil</keyword>
<reference evidence="3 4" key="1">
    <citation type="submission" date="2020-02" db="EMBL/GenBank/DDBJ databases">
        <title>Genomic and physiological characterization of two novel Nitrospinaceae genera.</title>
        <authorList>
            <person name="Mueller A.J."/>
            <person name="Jung M.-Y."/>
            <person name="Strachan C.R."/>
            <person name="Herbold C.W."/>
            <person name="Kirkegaard R.H."/>
            <person name="Daims H."/>
        </authorList>
    </citation>
    <scope>NUCLEOTIDE SEQUENCE [LARGE SCALE GENOMIC DNA]</scope>
    <source>
        <strain evidence="3">EB</strain>
    </source>
</reference>
<evidence type="ECO:0000313" key="3">
    <source>
        <dbReference type="EMBL" id="QPJ62887.1"/>
    </source>
</evidence>
<gene>
    <name evidence="3" type="ORF">G3M70_13795</name>
</gene>
<evidence type="ECO:0000256" key="1">
    <source>
        <dbReference type="SAM" id="Coils"/>
    </source>
</evidence>
<dbReference type="AlphaFoldDB" id="A0A7T0BYL4"/>
<dbReference type="Proteomes" id="UP000594688">
    <property type="component" value="Chromosome"/>
</dbReference>
<name>A0A7T0BYL4_9BACT</name>
<sequence length="184" mass="20991">MEHLSPDDEQQARELLKNLSDIKTKAEVLCEHVENRKGALEEEIEEHLHEAIANAQDSLEKVYENIEPKLEKTVREKLDEIRTQMDVWKQDAKRIVAQEIDAKSDEMGQILLNGLDARIQERTDGFTQQMKQYVEDQVGEQIEKHLKAVKEKNDLEMEKVRGLAIAGISIGVLGVIAAVVAMFF</sequence>
<keyword evidence="2" id="KW-0812">Transmembrane</keyword>
<organism evidence="3 4">
    <name type="scientific">Candidatus Nitronauta litoralis</name>
    <dbReference type="NCBI Taxonomy" id="2705533"/>
    <lineage>
        <taxon>Bacteria</taxon>
        <taxon>Pseudomonadati</taxon>
        <taxon>Nitrospinota/Tectimicrobiota group</taxon>
        <taxon>Nitrospinota</taxon>
        <taxon>Nitrospinia</taxon>
        <taxon>Nitrospinales</taxon>
        <taxon>Nitrospinaceae</taxon>
        <taxon>Candidatus Nitronauta</taxon>
    </lineage>
</organism>
<feature type="coiled-coil region" evidence="1">
    <location>
        <begin position="23"/>
        <end position="50"/>
    </location>
</feature>
<keyword evidence="2" id="KW-1133">Transmembrane helix</keyword>
<feature type="transmembrane region" description="Helical" evidence="2">
    <location>
        <begin position="162"/>
        <end position="183"/>
    </location>
</feature>
<accession>A0A7T0BYL4</accession>
<dbReference type="EMBL" id="CP048685">
    <property type="protein sequence ID" value="QPJ62887.1"/>
    <property type="molecule type" value="Genomic_DNA"/>
</dbReference>
<proteinExistence type="predicted"/>
<evidence type="ECO:0000256" key="2">
    <source>
        <dbReference type="SAM" id="Phobius"/>
    </source>
</evidence>
<keyword evidence="2" id="KW-0472">Membrane</keyword>
<protein>
    <submittedName>
        <fullName evidence="3">Uncharacterized protein</fullName>
    </submittedName>
</protein>